<dbReference type="AlphaFoldDB" id="A0A7G9GAW7"/>
<dbReference type="KEGG" id="whj:H9Q79_13670"/>
<protein>
    <submittedName>
        <fullName evidence="1">Uncharacterized protein</fullName>
    </submittedName>
</protein>
<gene>
    <name evidence="1" type="ORF">H9Q79_13670</name>
</gene>
<dbReference type="EMBL" id="CP060635">
    <property type="protein sequence ID" value="QNM07949.1"/>
    <property type="molecule type" value="Genomic_DNA"/>
</dbReference>
<reference evidence="1 2" key="1">
    <citation type="submission" date="2020-08" db="EMBL/GenBank/DDBJ databases">
        <authorList>
            <person name="Liu C."/>
            <person name="Sun Q."/>
        </authorList>
    </citation>
    <scope>NUCLEOTIDE SEQUENCE [LARGE SCALE GENOMIC DNA]</scope>
    <source>
        <strain evidence="1 2">NSJ-29</strain>
    </source>
</reference>
<evidence type="ECO:0000313" key="1">
    <source>
        <dbReference type="EMBL" id="QNM07949.1"/>
    </source>
</evidence>
<dbReference type="RefSeq" id="WP_118644310.1">
    <property type="nucleotide sequence ID" value="NZ_CP060635.1"/>
</dbReference>
<evidence type="ECO:0000313" key="2">
    <source>
        <dbReference type="Proteomes" id="UP000515860"/>
    </source>
</evidence>
<keyword evidence="2" id="KW-1185">Reference proteome</keyword>
<sequence length="148" mass="16550">MDGKNMEFQPTFLRVCIDQMDLEKGEVSGYIGGVGLRDIHSFGDTPGLLLLIDQLLDQIGKPQATRRSRSFRENSGTTAGGFCLNPPRYHTSEEIRELKGECKTVDIQIITRLHSSWQGFVYNSEGEVSGKFSSDLQLLGLILKEKLK</sequence>
<accession>A0A7G9GAW7</accession>
<dbReference type="Proteomes" id="UP000515860">
    <property type="component" value="Chromosome"/>
</dbReference>
<proteinExistence type="predicted"/>
<organism evidence="1 2">
    <name type="scientific">Wansuia hejianensis</name>
    <dbReference type="NCBI Taxonomy" id="2763667"/>
    <lineage>
        <taxon>Bacteria</taxon>
        <taxon>Bacillati</taxon>
        <taxon>Bacillota</taxon>
        <taxon>Clostridia</taxon>
        <taxon>Lachnospirales</taxon>
        <taxon>Lachnospiraceae</taxon>
        <taxon>Wansuia</taxon>
    </lineage>
</organism>
<name>A0A7G9GAW7_9FIRM</name>